<dbReference type="InterPro" id="IPR036908">
    <property type="entry name" value="RlpA-like_sf"/>
</dbReference>
<dbReference type="EMBL" id="KQ085999">
    <property type="protein sequence ID" value="KLO11474.1"/>
    <property type="molecule type" value="Genomic_DNA"/>
</dbReference>
<dbReference type="STRING" id="27342.A0A0H2RI25"/>
<dbReference type="Proteomes" id="UP000053477">
    <property type="component" value="Unassembled WGS sequence"/>
</dbReference>
<evidence type="ECO:0000256" key="1">
    <source>
        <dbReference type="ARBA" id="ARBA00022729"/>
    </source>
</evidence>
<dbReference type="InParanoid" id="A0A0H2RI25"/>
<dbReference type="SUPFAM" id="SSF50685">
    <property type="entry name" value="Barwin-like endoglucanases"/>
    <property type="match status" value="1"/>
</dbReference>
<protein>
    <recommendedName>
        <fullName evidence="5">RlpA-like protein double-psi beta-barrel domain-containing protein</fullName>
    </recommendedName>
</protein>
<keyword evidence="1 2" id="KW-0732">Signal</keyword>
<evidence type="ECO:0000256" key="2">
    <source>
        <dbReference type="SAM" id="SignalP"/>
    </source>
</evidence>
<proteinExistence type="predicted"/>
<keyword evidence="4" id="KW-1185">Reference proteome</keyword>
<feature type="chain" id="PRO_5005201531" description="RlpA-like protein double-psi beta-barrel domain-containing protein" evidence="2">
    <location>
        <begin position="24"/>
        <end position="146"/>
    </location>
</feature>
<evidence type="ECO:0000313" key="3">
    <source>
        <dbReference type="EMBL" id="KLO11474.1"/>
    </source>
</evidence>
<organism evidence="3 4">
    <name type="scientific">Schizopora paradoxa</name>
    <dbReference type="NCBI Taxonomy" id="27342"/>
    <lineage>
        <taxon>Eukaryota</taxon>
        <taxon>Fungi</taxon>
        <taxon>Dikarya</taxon>
        <taxon>Basidiomycota</taxon>
        <taxon>Agaricomycotina</taxon>
        <taxon>Agaricomycetes</taxon>
        <taxon>Hymenochaetales</taxon>
        <taxon>Schizoporaceae</taxon>
        <taxon>Schizopora</taxon>
    </lineage>
</organism>
<dbReference type="AlphaFoldDB" id="A0A0H2RI25"/>
<name>A0A0H2RI25_9AGAM</name>
<dbReference type="PANTHER" id="PTHR31836:SF25">
    <property type="entry name" value="RLPA-LIKE PROTEIN DOUBLE-PSI BETA-BARREL DOMAIN-CONTAINING PROTEIN"/>
    <property type="match status" value="1"/>
</dbReference>
<dbReference type="OrthoDB" id="406505at2759"/>
<dbReference type="CDD" id="cd22191">
    <property type="entry name" value="DPBB_RlpA_EXP_N-like"/>
    <property type="match status" value="1"/>
</dbReference>
<dbReference type="Gene3D" id="2.40.40.10">
    <property type="entry name" value="RlpA-like domain"/>
    <property type="match status" value="1"/>
</dbReference>
<dbReference type="PANTHER" id="PTHR31836">
    <property type="match status" value="1"/>
</dbReference>
<reference evidence="3 4" key="1">
    <citation type="submission" date="2015-04" db="EMBL/GenBank/DDBJ databases">
        <title>Complete genome sequence of Schizopora paradoxa KUC8140, a cosmopolitan wood degrader in East Asia.</title>
        <authorList>
            <consortium name="DOE Joint Genome Institute"/>
            <person name="Min B."/>
            <person name="Park H."/>
            <person name="Jang Y."/>
            <person name="Kim J.-J."/>
            <person name="Kim K.H."/>
            <person name="Pangilinan J."/>
            <person name="Lipzen A."/>
            <person name="Riley R."/>
            <person name="Grigoriev I.V."/>
            <person name="Spatafora J.W."/>
            <person name="Choi I.-G."/>
        </authorList>
    </citation>
    <scope>NUCLEOTIDE SEQUENCE [LARGE SCALE GENOMIC DNA]</scope>
    <source>
        <strain evidence="3 4">KUC8140</strain>
    </source>
</reference>
<dbReference type="InterPro" id="IPR051477">
    <property type="entry name" value="Expansin_CellWall"/>
</dbReference>
<sequence>MKLFSKFESFVVIILASPLNVSSIGVRASDADIALLRRTSEISPLSTASVFHPGLGACGEIDTDNDAVIAISTDLFDGGAHCLQWVKITDEANGVTAFGKAVDICPSCDLHSIELSPILFAMFEDLSEGVIQVEWNFEPLGFQPPK</sequence>
<evidence type="ECO:0000313" key="4">
    <source>
        <dbReference type="Proteomes" id="UP000053477"/>
    </source>
</evidence>
<accession>A0A0H2RI25</accession>
<gene>
    <name evidence="3" type="ORF">SCHPADRAFT_905976</name>
</gene>
<evidence type="ECO:0008006" key="5">
    <source>
        <dbReference type="Google" id="ProtNLM"/>
    </source>
</evidence>
<feature type="signal peptide" evidence="2">
    <location>
        <begin position="1"/>
        <end position="23"/>
    </location>
</feature>